<accession>A0ABQ9IGU6</accession>
<evidence type="ECO:0000313" key="3">
    <source>
        <dbReference type="Proteomes" id="UP001159363"/>
    </source>
</evidence>
<organism evidence="2 3">
    <name type="scientific">Dryococelus australis</name>
    <dbReference type="NCBI Taxonomy" id="614101"/>
    <lineage>
        <taxon>Eukaryota</taxon>
        <taxon>Metazoa</taxon>
        <taxon>Ecdysozoa</taxon>
        <taxon>Arthropoda</taxon>
        <taxon>Hexapoda</taxon>
        <taxon>Insecta</taxon>
        <taxon>Pterygota</taxon>
        <taxon>Neoptera</taxon>
        <taxon>Polyneoptera</taxon>
        <taxon>Phasmatodea</taxon>
        <taxon>Verophasmatodea</taxon>
        <taxon>Anareolatae</taxon>
        <taxon>Phasmatidae</taxon>
        <taxon>Eurycanthinae</taxon>
        <taxon>Dryococelus</taxon>
    </lineage>
</organism>
<evidence type="ECO:0000259" key="1">
    <source>
        <dbReference type="Pfam" id="PF03184"/>
    </source>
</evidence>
<proteinExistence type="predicted"/>
<comment type="caution">
    <text evidence="2">The sequence shown here is derived from an EMBL/GenBank/DDBJ whole genome shotgun (WGS) entry which is preliminary data.</text>
</comment>
<dbReference type="Proteomes" id="UP001159363">
    <property type="component" value="Chromosome 1"/>
</dbReference>
<dbReference type="InterPro" id="IPR004875">
    <property type="entry name" value="DDE_SF_endonuclease_dom"/>
</dbReference>
<reference evidence="2 3" key="1">
    <citation type="submission" date="2023-02" db="EMBL/GenBank/DDBJ databases">
        <title>LHISI_Scaffold_Assembly.</title>
        <authorList>
            <person name="Stuart O.P."/>
            <person name="Cleave R."/>
            <person name="Magrath M.J.L."/>
            <person name="Mikheyev A.S."/>
        </authorList>
    </citation>
    <scope>NUCLEOTIDE SEQUENCE [LARGE SCALE GENOMIC DNA]</scope>
    <source>
        <strain evidence="2">Daus_M_001</strain>
        <tissue evidence="2">Leg muscle</tissue>
    </source>
</reference>
<dbReference type="EMBL" id="JARBHB010000001">
    <property type="protein sequence ID" value="KAJ8895903.1"/>
    <property type="molecule type" value="Genomic_DNA"/>
</dbReference>
<evidence type="ECO:0000313" key="2">
    <source>
        <dbReference type="EMBL" id="KAJ8895903.1"/>
    </source>
</evidence>
<feature type="domain" description="DDE-1" evidence="1">
    <location>
        <begin position="61"/>
        <end position="91"/>
    </location>
</feature>
<gene>
    <name evidence="2" type="ORF">PR048_001243</name>
</gene>
<protein>
    <recommendedName>
        <fullName evidence="1">DDE-1 domain-containing protein</fullName>
    </recommendedName>
</protein>
<dbReference type="Pfam" id="PF03184">
    <property type="entry name" value="DDE_1"/>
    <property type="match status" value="1"/>
</dbReference>
<name>A0ABQ9IGU6_9NEOP</name>
<sequence>MPQPCVQETVWRKCGIIFPKFWKVMNRRIYNADEMDLFYNCLPDKRVALKGENCHIGKHSKNRFTVLLCSNSNGSDKIKLVVIKKFKNPKCF</sequence>
<keyword evidence="3" id="KW-1185">Reference proteome</keyword>